<dbReference type="RefSeq" id="WP_085090442.1">
    <property type="nucleotide sequence ID" value="NZ_FXAK01000007.1"/>
</dbReference>
<dbReference type="EMBL" id="FXAK01000007">
    <property type="protein sequence ID" value="SMF84340.1"/>
    <property type="molecule type" value="Genomic_DNA"/>
</dbReference>
<keyword evidence="2" id="KW-1188">Viral release from host cell</keyword>
<accession>A0A1X7HEW1</accession>
<protein>
    <submittedName>
        <fullName evidence="4">Bacteriophage head to tail connecting protein</fullName>
    </submittedName>
</protein>
<dbReference type="InterPro" id="IPR020991">
    <property type="entry name" value="Connector_podovirus"/>
</dbReference>
<sequence>MPASATVKPPARRSKELSEPEALLERYRAARERRRVWESHWQECYDHALPNGRPFRSGGTPGERRVDRLFDGTAPDAVEQLAASLLSELTPPWSRWFGFQPGPTLTGSERDRVAPLLDRAAGIVQAHFDRSNFAVEIHQAFLDLVTVGTASLLMEEAAPGAPSSLRFTAVPLAEAVLEEGPDGRLDATFRRSEATLAQILQRFPGADLPDELRKQAAEDPDSRFPLVEAVLPDGAAYRWGVVLDSGLAEPSWLAQGRFAQSPFVNFRWLKAPGETYGRSPVMKALPDIKTANKVVELVLKNASIAVTGIWQADDDGVLNPTTIRLVPGTIIPKAVGSAGLTPLANPGRFDVSQLVLDDLRVRIRHALLVDRLGPVESARMTATEVLERSVEMARLLGATYGRLQAELMTPLVLRAVSILRRRGEIPDITVDGRLVELQHRSPLAQAQAQRDVQAALRWLDSVKALGPEAEATVDAAATAHWLGEAFGVPAKLMRAEVAAPVAAPLVTPPASPAAAADAGASNG</sequence>
<proteinExistence type="predicted"/>
<evidence type="ECO:0000313" key="4">
    <source>
        <dbReference type="EMBL" id="SMF84340.1"/>
    </source>
</evidence>
<reference evidence="4 5" key="1">
    <citation type="submission" date="2017-04" db="EMBL/GenBank/DDBJ databases">
        <authorList>
            <person name="Afonso C.L."/>
            <person name="Miller P.J."/>
            <person name="Scott M.A."/>
            <person name="Spackman E."/>
            <person name="Goraichik I."/>
            <person name="Dimitrov K.M."/>
            <person name="Suarez D.L."/>
            <person name="Swayne D.E."/>
        </authorList>
    </citation>
    <scope>NUCLEOTIDE SEQUENCE [LARGE SCALE GENOMIC DNA]</scope>
    <source>
        <strain evidence="4 5">A2P</strain>
    </source>
</reference>
<evidence type="ECO:0000313" key="5">
    <source>
        <dbReference type="Proteomes" id="UP000192936"/>
    </source>
</evidence>
<organism evidence="4 5">
    <name type="scientific">Azospirillum oryzae</name>
    <dbReference type="NCBI Taxonomy" id="286727"/>
    <lineage>
        <taxon>Bacteria</taxon>
        <taxon>Pseudomonadati</taxon>
        <taxon>Pseudomonadota</taxon>
        <taxon>Alphaproteobacteria</taxon>
        <taxon>Rhodospirillales</taxon>
        <taxon>Azospirillaceae</taxon>
        <taxon>Azospirillum</taxon>
    </lineage>
</organism>
<dbReference type="Proteomes" id="UP000192936">
    <property type="component" value="Unassembled WGS sequence"/>
</dbReference>
<comment type="subcellular location">
    <subcellularLocation>
        <location evidence="1">Virion</location>
    </subcellularLocation>
</comment>
<dbReference type="AlphaFoldDB" id="A0A1X7HEW1"/>
<keyword evidence="3" id="KW-0231">Viral genome packaging</keyword>
<name>A0A1X7HEW1_9PROT</name>
<dbReference type="Pfam" id="PF12236">
    <property type="entry name" value="Head-tail_con"/>
    <property type="match status" value="1"/>
</dbReference>
<gene>
    <name evidence="4" type="ORF">SAMN02982917_5739</name>
</gene>
<dbReference type="OrthoDB" id="1666403at2"/>
<evidence type="ECO:0000256" key="3">
    <source>
        <dbReference type="ARBA" id="ARBA00023219"/>
    </source>
</evidence>
<evidence type="ECO:0000256" key="1">
    <source>
        <dbReference type="ARBA" id="ARBA00004328"/>
    </source>
</evidence>
<evidence type="ECO:0000256" key="2">
    <source>
        <dbReference type="ARBA" id="ARBA00022612"/>
    </source>
</evidence>
<dbReference type="STRING" id="286727.SAMN02982917_5739"/>